<dbReference type="EMBL" id="PKPP01000767">
    <property type="protein sequence ID" value="PWA88914.1"/>
    <property type="molecule type" value="Genomic_DNA"/>
</dbReference>
<dbReference type="InterPro" id="IPR015947">
    <property type="entry name" value="PUA-like_sf"/>
</dbReference>
<comment type="caution">
    <text evidence="5">The sequence shown here is derived from an EMBL/GenBank/DDBJ whole genome shotgun (WGS) entry which is preliminary data.</text>
</comment>
<evidence type="ECO:0000256" key="1">
    <source>
        <dbReference type="ARBA" id="ARBA00004286"/>
    </source>
</evidence>
<dbReference type="PROSITE" id="PS51015">
    <property type="entry name" value="YDG"/>
    <property type="match status" value="1"/>
</dbReference>
<keyword evidence="5" id="KW-0808">Transferase</keyword>
<dbReference type="STRING" id="35608.A0A2U1PT46"/>
<dbReference type="GO" id="GO:0032259">
    <property type="term" value="P:methylation"/>
    <property type="evidence" value="ECO:0007669"/>
    <property type="project" value="UniProtKB-KW"/>
</dbReference>
<proteinExistence type="predicted"/>
<name>A0A2U1PT46_ARTAN</name>
<dbReference type="GO" id="GO:0005694">
    <property type="term" value="C:chromosome"/>
    <property type="evidence" value="ECO:0007669"/>
    <property type="project" value="UniProtKB-SubCell"/>
</dbReference>
<dbReference type="AlphaFoldDB" id="A0A2U1PT46"/>
<reference evidence="5 6" key="1">
    <citation type="journal article" date="2018" name="Mol. Plant">
        <title>The genome of Artemisia annua provides insight into the evolution of Asteraceae family and artemisinin biosynthesis.</title>
        <authorList>
            <person name="Shen Q."/>
            <person name="Zhang L."/>
            <person name="Liao Z."/>
            <person name="Wang S."/>
            <person name="Yan T."/>
            <person name="Shi P."/>
            <person name="Liu M."/>
            <person name="Fu X."/>
            <person name="Pan Q."/>
            <person name="Wang Y."/>
            <person name="Lv Z."/>
            <person name="Lu X."/>
            <person name="Zhang F."/>
            <person name="Jiang W."/>
            <person name="Ma Y."/>
            <person name="Chen M."/>
            <person name="Hao X."/>
            <person name="Li L."/>
            <person name="Tang Y."/>
            <person name="Lv G."/>
            <person name="Zhou Y."/>
            <person name="Sun X."/>
            <person name="Brodelius P.E."/>
            <person name="Rose J.K.C."/>
            <person name="Tang K."/>
        </authorList>
    </citation>
    <scope>NUCLEOTIDE SEQUENCE [LARGE SCALE GENOMIC DNA]</scope>
    <source>
        <strain evidence="6">cv. Huhao1</strain>
        <tissue evidence="5">Leaf</tissue>
    </source>
</reference>
<keyword evidence="2 3" id="KW-0539">Nucleus</keyword>
<dbReference type="Proteomes" id="UP000245207">
    <property type="component" value="Unassembled WGS sequence"/>
</dbReference>
<accession>A0A2U1PT46</accession>
<dbReference type="InterPro" id="IPR003105">
    <property type="entry name" value="SRA_YDG"/>
</dbReference>
<dbReference type="InterPro" id="IPR036987">
    <property type="entry name" value="SRA-YDG_sf"/>
</dbReference>
<dbReference type="GO" id="GO:0042054">
    <property type="term" value="F:histone methyltransferase activity"/>
    <property type="evidence" value="ECO:0007669"/>
    <property type="project" value="TreeGrafter"/>
</dbReference>
<dbReference type="Pfam" id="PF02182">
    <property type="entry name" value="SAD_SRA"/>
    <property type="match status" value="1"/>
</dbReference>
<dbReference type="PANTHER" id="PTHR45660">
    <property type="entry name" value="HISTONE-LYSINE N-METHYLTRANSFERASE SETMAR"/>
    <property type="match status" value="1"/>
</dbReference>
<evidence type="ECO:0000313" key="5">
    <source>
        <dbReference type="EMBL" id="PWA88914.1"/>
    </source>
</evidence>
<evidence type="ECO:0000256" key="2">
    <source>
        <dbReference type="ARBA" id="ARBA00023242"/>
    </source>
</evidence>
<evidence type="ECO:0000259" key="4">
    <source>
        <dbReference type="PROSITE" id="PS51015"/>
    </source>
</evidence>
<comment type="subcellular location">
    <subcellularLocation>
        <location evidence="1">Chromosome</location>
    </subcellularLocation>
    <subcellularLocation>
        <location evidence="3">Nucleus</location>
    </subcellularLocation>
</comment>
<keyword evidence="5" id="KW-0489">Methyltransferase</keyword>
<keyword evidence="6" id="KW-1185">Reference proteome</keyword>
<dbReference type="SMART" id="SM00466">
    <property type="entry name" value="SRA"/>
    <property type="match status" value="1"/>
</dbReference>
<sequence>MMQMRNLKQLLYVEKTIGHLPGIDVGHRFCSRTEMVAVGLHSNWISGIDYMGQKYIKEERYKGYTFPLAVSIVLSGQYEDDNDNSEEIEYTGQGGNDLLGTKHQVKNQELKNGNLALKNSMDQSIPVRFIRGQPSDNKGFKAYTYDGLYKVYDYRLDEGKSGFFVYKFLLKRLEGQPKLESNKVI</sequence>
<organism evidence="5 6">
    <name type="scientific">Artemisia annua</name>
    <name type="common">Sweet wormwood</name>
    <dbReference type="NCBI Taxonomy" id="35608"/>
    <lineage>
        <taxon>Eukaryota</taxon>
        <taxon>Viridiplantae</taxon>
        <taxon>Streptophyta</taxon>
        <taxon>Embryophyta</taxon>
        <taxon>Tracheophyta</taxon>
        <taxon>Spermatophyta</taxon>
        <taxon>Magnoliopsida</taxon>
        <taxon>eudicotyledons</taxon>
        <taxon>Gunneridae</taxon>
        <taxon>Pentapetalae</taxon>
        <taxon>asterids</taxon>
        <taxon>campanulids</taxon>
        <taxon>Asterales</taxon>
        <taxon>Asteraceae</taxon>
        <taxon>Asteroideae</taxon>
        <taxon>Anthemideae</taxon>
        <taxon>Artemisiinae</taxon>
        <taxon>Artemisia</taxon>
    </lineage>
</organism>
<evidence type="ECO:0000313" key="6">
    <source>
        <dbReference type="Proteomes" id="UP000245207"/>
    </source>
</evidence>
<dbReference type="PANTHER" id="PTHR45660:SF95">
    <property type="entry name" value="SU(VAR)3-9-4-LIKE PROTEIN-RELATED"/>
    <property type="match status" value="1"/>
</dbReference>
<gene>
    <name evidence="5" type="ORF">CTI12_AA114430</name>
</gene>
<dbReference type="SUPFAM" id="SSF88697">
    <property type="entry name" value="PUA domain-like"/>
    <property type="match status" value="1"/>
</dbReference>
<dbReference type="Gene3D" id="2.30.280.10">
    <property type="entry name" value="SRA-YDG"/>
    <property type="match status" value="1"/>
</dbReference>
<dbReference type="GO" id="GO:0003690">
    <property type="term" value="F:double-stranded DNA binding"/>
    <property type="evidence" value="ECO:0007669"/>
    <property type="project" value="TreeGrafter"/>
</dbReference>
<dbReference type="GO" id="GO:0005634">
    <property type="term" value="C:nucleus"/>
    <property type="evidence" value="ECO:0007669"/>
    <property type="project" value="UniProtKB-SubCell"/>
</dbReference>
<evidence type="ECO:0000256" key="3">
    <source>
        <dbReference type="PROSITE-ProRule" id="PRU00358"/>
    </source>
</evidence>
<protein>
    <submittedName>
        <fullName evidence="5">Histone-lysine N-methyltransferase, H3 lysine-9 specific SUVH4</fullName>
    </submittedName>
</protein>
<dbReference type="InterPro" id="IPR051357">
    <property type="entry name" value="H3K9_HMTase_SUVAR3-9"/>
</dbReference>
<dbReference type="OrthoDB" id="5792673at2759"/>
<feature type="domain" description="YDG" evidence="4">
    <location>
        <begin position="18"/>
        <end position="172"/>
    </location>
</feature>